<evidence type="ECO:0000313" key="2">
    <source>
        <dbReference type="EMBL" id="KAF2668651.1"/>
    </source>
</evidence>
<feature type="compositionally biased region" description="Polar residues" evidence="1">
    <location>
        <begin position="92"/>
        <end position="105"/>
    </location>
</feature>
<organism evidence="2 3">
    <name type="scientific">Microthyrium microscopicum</name>
    <dbReference type="NCBI Taxonomy" id="703497"/>
    <lineage>
        <taxon>Eukaryota</taxon>
        <taxon>Fungi</taxon>
        <taxon>Dikarya</taxon>
        <taxon>Ascomycota</taxon>
        <taxon>Pezizomycotina</taxon>
        <taxon>Dothideomycetes</taxon>
        <taxon>Dothideomycetes incertae sedis</taxon>
        <taxon>Microthyriales</taxon>
        <taxon>Microthyriaceae</taxon>
        <taxon>Microthyrium</taxon>
    </lineage>
</organism>
<dbReference type="EMBL" id="MU004236">
    <property type="protein sequence ID" value="KAF2668651.1"/>
    <property type="molecule type" value="Genomic_DNA"/>
</dbReference>
<dbReference type="Proteomes" id="UP000799302">
    <property type="component" value="Unassembled WGS sequence"/>
</dbReference>
<feature type="region of interest" description="Disordered" evidence="1">
    <location>
        <begin position="1"/>
        <end position="34"/>
    </location>
</feature>
<name>A0A6A6UAM9_9PEZI</name>
<proteinExistence type="predicted"/>
<gene>
    <name evidence="2" type="ORF">BT63DRAFT_282252</name>
</gene>
<evidence type="ECO:0000256" key="1">
    <source>
        <dbReference type="SAM" id="MobiDB-lite"/>
    </source>
</evidence>
<sequence length="269" mass="30492">MRMATPPASAHTFYTNSTFPSNSQHQNTSSVSVKTQSITMADTLSATTNNPIADNLQRVNLSSQQAPRGPDLNAAPYINPNGRANGSIRAGRTQTRSNHSATSSRRIGAYRRSNFNRTYALPTGPQMRYDAMHGLYHDPPPLPGVNMCPPREFSPAAATLEQFYYPYGCYHIGCYPNCQQCCQLHWDANLGRWDRLLGEHEWDEAAVRDSRVYWGDRNEYRFPCSFTYTSWKTGEKVSRWVESADHMPDDFERALPEEPIGDEEKIEGW</sequence>
<keyword evidence="3" id="KW-1185">Reference proteome</keyword>
<feature type="region of interest" description="Disordered" evidence="1">
    <location>
        <begin position="64"/>
        <end position="108"/>
    </location>
</feature>
<evidence type="ECO:0000313" key="3">
    <source>
        <dbReference type="Proteomes" id="UP000799302"/>
    </source>
</evidence>
<feature type="compositionally biased region" description="Polar residues" evidence="1">
    <location>
        <begin position="12"/>
        <end position="34"/>
    </location>
</feature>
<dbReference type="AlphaFoldDB" id="A0A6A6UAM9"/>
<accession>A0A6A6UAM9</accession>
<protein>
    <submittedName>
        <fullName evidence="2">Uncharacterized protein</fullName>
    </submittedName>
</protein>
<reference evidence="2" key="1">
    <citation type="journal article" date="2020" name="Stud. Mycol.">
        <title>101 Dothideomycetes genomes: a test case for predicting lifestyles and emergence of pathogens.</title>
        <authorList>
            <person name="Haridas S."/>
            <person name="Albert R."/>
            <person name="Binder M."/>
            <person name="Bloem J."/>
            <person name="Labutti K."/>
            <person name="Salamov A."/>
            <person name="Andreopoulos B."/>
            <person name="Baker S."/>
            <person name="Barry K."/>
            <person name="Bills G."/>
            <person name="Bluhm B."/>
            <person name="Cannon C."/>
            <person name="Castanera R."/>
            <person name="Culley D."/>
            <person name="Daum C."/>
            <person name="Ezra D."/>
            <person name="Gonzalez J."/>
            <person name="Henrissat B."/>
            <person name="Kuo A."/>
            <person name="Liang C."/>
            <person name="Lipzen A."/>
            <person name="Lutzoni F."/>
            <person name="Magnuson J."/>
            <person name="Mondo S."/>
            <person name="Nolan M."/>
            <person name="Ohm R."/>
            <person name="Pangilinan J."/>
            <person name="Park H.-J."/>
            <person name="Ramirez L."/>
            <person name="Alfaro M."/>
            <person name="Sun H."/>
            <person name="Tritt A."/>
            <person name="Yoshinaga Y."/>
            <person name="Zwiers L.-H."/>
            <person name="Turgeon B."/>
            <person name="Goodwin S."/>
            <person name="Spatafora J."/>
            <person name="Crous P."/>
            <person name="Grigoriev I."/>
        </authorList>
    </citation>
    <scope>NUCLEOTIDE SEQUENCE</scope>
    <source>
        <strain evidence="2">CBS 115976</strain>
    </source>
</reference>